<protein>
    <submittedName>
        <fullName evidence="3">Protein trichome birefringence-like 14</fullName>
    </submittedName>
</protein>
<dbReference type="AlphaFoldDB" id="A0AAX6E558"/>
<reference evidence="3" key="1">
    <citation type="journal article" date="2023" name="GigaByte">
        <title>Genome assembly of the bearded iris, Iris pallida Lam.</title>
        <authorList>
            <person name="Bruccoleri R.E."/>
            <person name="Oakeley E.J."/>
            <person name="Faust A.M.E."/>
            <person name="Altorfer M."/>
            <person name="Dessus-Babus S."/>
            <person name="Burckhardt D."/>
            <person name="Oertli M."/>
            <person name="Naumann U."/>
            <person name="Petersen F."/>
            <person name="Wong J."/>
        </authorList>
    </citation>
    <scope>NUCLEOTIDE SEQUENCE</scope>
    <source>
        <strain evidence="3">GSM-AAB239-AS_SAM_17_03QT</strain>
    </source>
</reference>
<name>A0AAX6E558_IRIPA</name>
<accession>A0AAX6E558</accession>
<keyword evidence="2" id="KW-0812">Transmembrane</keyword>
<gene>
    <name evidence="3" type="ORF">M6B38_208620</name>
</gene>
<feature type="region of interest" description="Disordered" evidence="1">
    <location>
        <begin position="69"/>
        <end position="169"/>
    </location>
</feature>
<dbReference type="Proteomes" id="UP001140949">
    <property type="component" value="Unassembled WGS sequence"/>
</dbReference>
<reference evidence="3" key="2">
    <citation type="submission" date="2023-04" db="EMBL/GenBank/DDBJ databases">
        <authorList>
            <person name="Bruccoleri R.E."/>
            <person name="Oakeley E.J."/>
            <person name="Faust A.-M."/>
            <person name="Dessus-Babus S."/>
            <person name="Altorfer M."/>
            <person name="Burckhardt D."/>
            <person name="Oertli M."/>
            <person name="Naumann U."/>
            <person name="Petersen F."/>
            <person name="Wong J."/>
        </authorList>
    </citation>
    <scope>NUCLEOTIDE SEQUENCE</scope>
    <source>
        <strain evidence="3">GSM-AAB239-AS_SAM_17_03QT</strain>
        <tissue evidence="3">Leaf</tissue>
    </source>
</reference>
<feature type="compositionally biased region" description="Basic and acidic residues" evidence="1">
    <location>
        <begin position="142"/>
        <end position="151"/>
    </location>
</feature>
<proteinExistence type="predicted"/>
<keyword evidence="2" id="KW-0472">Membrane</keyword>
<feature type="compositionally biased region" description="Basic and acidic residues" evidence="1">
    <location>
        <begin position="111"/>
        <end position="125"/>
    </location>
</feature>
<keyword evidence="2" id="KW-1133">Transmembrane helix</keyword>
<keyword evidence="4" id="KW-1185">Reference proteome</keyword>
<evidence type="ECO:0000313" key="4">
    <source>
        <dbReference type="Proteomes" id="UP001140949"/>
    </source>
</evidence>
<dbReference type="EMBL" id="JANAVB010040016">
    <property type="protein sequence ID" value="KAJ6799095.1"/>
    <property type="molecule type" value="Genomic_DNA"/>
</dbReference>
<feature type="compositionally biased region" description="Low complexity" evidence="1">
    <location>
        <begin position="74"/>
        <end position="83"/>
    </location>
</feature>
<evidence type="ECO:0000256" key="1">
    <source>
        <dbReference type="SAM" id="MobiDB-lite"/>
    </source>
</evidence>
<feature type="transmembrane region" description="Helical" evidence="2">
    <location>
        <begin position="12"/>
        <end position="31"/>
    </location>
</feature>
<sequence>MKGTSSYILGSNKLSLTLIALICTTLAIWVWEKTPLLGPLFPPSDQFNMHSSMISPVVLAGTIDISSGYTHQQPSSKEVPSESSSKEVLSESSSKDVPLGSFLEEVPPESSSKEVPLESSSKEVLLESSSKEVQLASSLKEVPLESSKEEAPSGISTEEIVSCLGKPVD</sequence>
<evidence type="ECO:0000256" key="2">
    <source>
        <dbReference type="SAM" id="Phobius"/>
    </source>
</evidence>
<comment type="caution">
    <text evidence="3">The sequence shown here is derived from an EMBL/GenBank/DDBJ whole genome shotgun (WGS) entry which is preliminary data.</text>
</comment>
<organism evidence="3 4">
    <name type="scientific">Iris pallida</name>
    <name type="common">Sweet iris</name>
    <dbReference type="NCBI Taxonomy" id="29817"/>
    <lineage>
        <taxon>Eukaryota</taxon>
        <taxon>Viridiplantae</taxon>
        <taxon>Streptophyta</taxon>
        <taxon>Embryophyta</taxon>
        <taxon>Tracheophyta</taxon>
        <taxon>Spermatophyta</taxon>
        <taxon>Magnoliopsida</taxon>
        <taxon>Liliopsida</taxon>
        <taxon>Asparagales</taxon>
        <taxon>Iridaceae</taxon>
        <taxon>Iridoideae</taxon>
        <taxon>Irideae</taxon>
        <taxon>Iris</taxon>
    </lineage>
</organism>
<evidence type="ECO:0000313" key="3">
    <source>
        <dbReference type="EMBL" id="KAJ6799095.1"/>
    </source>
</evidence>